<dbReference type="SUPFAM" id="SSF53056">
    <property type="entry name" value="beta-carbonic anhydrase, cab"/>
    <property type="match status" value="1"/>
</dbReference>
<evidence type="ECO:0000256" key="5">
    <source>
        <dbReference type="ARBA" id="ARBA00023239"/>
    </source>
</evidence>
<evidence type="ECO:0000313" key="10">
    <source>
        <dbReference type="Proteomes" id="UP000293360"/>
    </source>
</evidence>
<dbReference type="PROSITE" id="PS00705">
    <property type="entry name" value="PROK_CO2_ANHYDRASE_2"/>
    <property type="match status" value="1"/>
</dbReference>
<reference evidence="9 10" key="1">
    <citation type="submission" date="2018-06" db="EMBL/GenBank/DDBJ databases">
        <title>Complete Genomes of Monosporascus.</title>
        <authorList>
            <person name="Robinson A.J."/>
            <person name="Natvig D.O."/>
        </authorList>
    </citation>
    <scope>NUCLEOTIDE SEQUENCE [LARGE SCALE GENOMIC DNA]</scope>
    <source>
        <strain evidence="9 10">CBS 110550</strain>
    </source>
</reference>
<dbReference type="EMBL" id="QJNU01000055">
    <property type="protein sequence ID" value="RYP08770.1"/>
    <property type="molecule type" value="Genomic_DNA"/>
</dbReference>
<dbReference type="PANTHER" id="PTHR11002:SF76">
    <property type="entry name" value="CARBONIC ANHYDRASE"/>
    <property type="match status" value="1"/>
</dbReference>
<feature type="binding site" evidence="7">
    <location>
        <position position="47"/>
    </location>
    <ligand>
        <name>Zn(2+)</name>
        <dbReference type="ChEBI" id="CHEBI:29105"/>
    </ligand>
</feature>
<gene>
    <name evidence="9" type="ORF">DL764_001681</name>
</gene>
<dbReference type="SMART" id="SM00947">
    <property type="entry name" value="Pro_CA"/>
    <property type="match status" value="1"/>
</dbReference>
<organism evidence="9 10">
    <name type="scientific">Monosporascus ibericus</name>
    <dbReference type="NCBI Taxonomy" id="155417"/>
    <lineage>
        <taxon>Eukaryota</taxon>
        <taxon>Fungi</taxon>
        <taxon>Dikarya</taxon>
        <taxon>Ascomycota</taxon>
        <taxon>Pezizomycotina</taxon>
        <taxon>Sordariomycetes</taxon>
        <taxon>Xylariomycetidae</taxon>
        <taxon>Xylariales</taxon>
        <taxon>Xylariales incertae sedis</taxon>
        <taxon>Monosporascus</taxon>
    </lineage>
</organism>
<evidence type="ECO:0000256" key="7">
    <source>
        <dbReference type="PIRSR" id="PIRSR601765-1"/>
    </source>
</evidence>
<evidence type="ECO:0000313" key="9">
    <source>
        <dbReference type="EMBL" id="RYP08770.1"/>
    </source>
</evidence>
<dbReference type="OrthoDB" id="10248475at2759"/>
<comment type="similarity">
    <text evidence="1 8">Belongs to the beta-class carbonic anhydrase family.</text>
</comment>
<keyword evidence="10" id="KW-1185">Reference proteome</keyword>
<sequence length="240" mass="25449">MAPPGQDPFVYALSSNSAWAGYKGHQNPDFFSRLTSGQAPDILWLGCSDSRCPETTILGLQPGDVFVHRNIANIISPTDINTAAVIEYAVVQLRVKHVVLCGHTVCGGPTAVLGDASVGGVLDIWLTPMRALRDAHAEELDSISSEDKQRAVNRLAELNVEAGVRVLMANAAIREAVRDRGLQVHGTLFDMATGRVRDLGLGTAKMDKGRGAVPEVGGVVRGRHAQLVFGGDGAAGMRAF</sequence>
<dbReference type="InterPro" id="IPR001765">
    <property type="entry name" value="Carbonic_anhydrase"/>
</dbReference>
<feature type="binding site" evidence="7">
    <location>
        <position position="106"/>
    </location>
    <ligand>
        <name>Zn(2+)</name>
        <dbReference type="ChEBI" id="CHEBI:29105"/>
    </ligand>
</feature>
<feature type="binding site" evidence="7">
    <location>
        <position position="49"/>
    </location>
    <ligand>
        <name>Zn(2+)</name>
        <dbReference type="ChEBI" id="CHEBI:29105"/>
    </ligand>
</feature>
<dbReference type="GO" id="GO:0034599">
    <property type="term" value="P:cellular response to oxidative stress"/>
    <property type="evidence" value="ECO:0007669"/>
    <property type="project" value="TreeGrafter"/>
</dbReference>
<dbReference type="GO" id="GO:0004089">
    <property type="term" value="F:carbonate dehydratase activity"/>
    <property type="evidence" value="ECO:0007669"/>
    <property type="project" value="UniProtKB-UniRule"/>
</dbReference>
<dbReference type="CDD" id="cd00883">
    <property type="entry name" value="beta_CA_cladeA"/>
    <property type="match status" value="1"/>
</dbReference>
<accession>A0A4Q4TT39</accession>
<dbReference type="STRING" id="155417.A0A4Q4TT39"/>
<dbReference type="PANTHER" id="PTHR11002">
    <property type="entry name" value="CARBONIC ANHYDRASE"/>
    <property type="match status" value="1"/>
</dbReference>
<evidence type="ECO:0000256" key="2">
    <source>
        <dbReference type="ARBA" id="ARBA00012925"/>
    </source>
</evidence>
<dbReference type="InterPro" id="IPR036874">
    <property type="entry name" value="Carbonic_anhydrase_sf"/>
</dbReference>
<dbReference type="Proteomes" id="UP000293360">
    <property type="component" value="Unassembled WGS sequence"/>
</dbReference>
<comment type="cofactor">
    <cofactor evidence="7">
        <name>Zn(2+)</name>
        <dbReference type="ChEBI" id="CHEBI:29105"/>
    </cofactor>
    <text evidence="7">Binds 1 zinc ion per subunit.</text>
</comment>
<dbReference type="GO" id="GO:0008270">
    <property type="term" value="F:zinc ion binding"/>
    <property type="evidence" value="ECO:0007669"/>
    <property type="project" value="UniProtKB-UniRule"/>
</dbReference>
<feature type="binding site" evidence="7">
    <location>
        <position position="103"/>
    </location>
    <ligand>
        <name>Zn(2+)</name>
        <dbReference type="ChEBI" id="CHEBI:29105"/>
    </ligand>
</feature>
<evidence type="ECO:0000256" key="3">
    <source>
        <dbReference type="ARBA" id="ARBA00022723"/>
    </source>
</evidence>
<evidence type="ECO:0000256" key="6">
    <source>
        <dbReference type="ARBA" id="ARBA00048348"/>
    </source>
</evidence>
<evidence type="ECO:0000256" key="8">
    <source>
        <dbReference type="RuleBase" id="RU003956"/>
    </source>
</evidence>
<dbReference type="GO" id="GO:0015976">
    <property type="term" value="P:carbon utilization"/>
    <property type="evidence" value="ECO:0007669"/>
    <property type="project" value="InterPro"/>
</dbReference>
<dbReference type="InterPro" id="IPR015892">
    <property type="entry name" value="Carbonic_anhydrase_CS"/>
</dbReference>
<evidence type="ECO:0000256" key="1">
    <source>
        <dbReference type="ARBA" id="ARBA00006217"/>
    </source>
</evidence>
<comment type="caution">
    <text evidence="9">The sequence shown here is derived from an EMBL/GenBank/DDBJ whole genome shotgun (WGS) entry which is preliminary data.</text>
</comment>
<keyword evidence="5 8" id="KW-0456">Lyase</keyword>
<comment type="function">
    <text evidence="8">Reversible hydration of carbon dioxide.</text>
</comment>
<dbReference type="GO" id="GO:0071244">
    <property type="term" value="P:cellular response to carbon dioxide"/>
    <property type="evidence" value="ECO:0007669"/>
    <property type="project" value="TreeGrafter"/>
</dbReference>
<dbReference type="GO" id="GO:0005737">
    <property type="term" value="C:cytoplasm"/>
    <property type="evidence" value="ECO:0007669"/>
    <property type="project" value="TreeGrafter"/>
</dbReference>
<dbReference type="Gene3D" id="3.40.1050.10">
    <property type="entry name" value="Carbonic anhydrase"/>
    <property type="match status" value="1"/>
</dbReference>
<dbReference type="EC" id="4.2.1.1" evidence="2 8"/>
<protein>
    <recommendedName>
        <fullName evidence="2 8">Carbonic anhydrase</fullName>
        <ecNumber evidence="2 8">4.2.1.1</ecNumber>
    </recommendedName>
    <alternativeName>
        <fullName evidence="8">Carbonate dehydratase</fullName>
    </alternativeName>
</protein>
<keyword evidence="4 7" id="KW-0862">Zinc</keyword>
<evidence type="ECO:0000256" key="4">
    <source>
        <dbReference type="ARBA" id="ARBA00022833"/>
    </source>
</evidence>
<dbReference type="Pfam" id="PF00484">
    <property type="entry name" value="Pro_CA"/>
    <property type="match status" value="1"/>
</dbReference>
<name>A0A4Q4TT39_9PEZI</name>
<comment type="catalytic activity">
    <reaction evidence="6 8">
        <text>hydrogencarbonate + H(+) = CO2 + H2O</text>
        <dbReference type="Rhea" id="RHEA:10748"/>
        <dbReference type="ChEBI" id="CHEBI:15377"/>
        <dbReference type="ChEBI" id="CHEBI:15378"/>
        <dbReference type="ChEBI" id="CHEBI:16526"/>
        <dbReference type="ChEBI" id="CHEBI:17544"/>
        <dbReference type="EC" id="4.2.1.1"/>
    </reaction>
</comment>
<dbReference type="AlphaFoldDB" id="A0A4Q4TT39"/>
<keyword evidence="3 7" id="KW-0479">Metal-binding</keyword>
<proteinExistence type="inferred from homology"/>